<evidence type="ECO:0000256" key="3">
    <source>
        <dbReference type="ARBA" id="ARBA00022490"/>
    </source>
</evidence>
<accession>A0A4Y9ZW19</accession>
<comment type="similarity">
    <text evidence="2 8">Belongs to the TCP-1 chaperonin family.</text>
</comment>
<dbReference type="GO" id="GO:0140662">
    <property type="term" value="F:ATP-dependent protein folding chaperone"/>
    <property type="evidence" value="ECO:0007669"/>
    <property type="project" value="InterPro"/>
</dbReference>
<dbReference type="InterPro" id="IPR013149">
    <property type="entry name" value="ADH-like_C"/>
</dbReference>
<protein>
    <recommendedName>
        <fullName evidence="7">CCT-beta</fullName>
    </recommendedName>
</protein>
<keyword evidence="3" id="KW-0963">Cytoplasm</keyword>
<dbReference type="EMBL" id="SFCI01000842">
    <property type="protein sequence ID" value="TFY77709.1"/>
    <property type="molecule type" value="Genomic_DNA"/>
</dbReference>
<dbReference type="GO" id="GO:0051082">
    <property type="term" value="F:unfolded protein binding"/>
    <property type="evidence" value="ECO:0007669"/>
    <property type="project" value="InterPro"/>
</dbReference>
<comment type="caution">
    <text evidence="10">The sequence shown here is derived from an EMBL/GenBank/DDBJ whole genome shotgun (WGS) entry which is preliminary data.</text>
</comment>
<dbReference type="PRINTS" id="PR00304">
    <property type="entry name" value="TCOMPLEXTCP1"/>
</dbReference>
<dbReference type="InterPro" id="IPR002423">
    <property type="entry name" value="Cpn60/GroEL/TCP-1"/>
</dbReference>
<dbReference type="SUPFAM" id="SSF48592">
    <property type="entry name" value="GroEL equatorial domain-like"/>
    <property type="match status" value="1"/>
</dbReference>
<dbReference type="AlphaFoldDB" id="A0A4Y9ZW19"/>
<dbReference type="SUPFAM" id="SSF52029">
    <property type="entry name" value="GroEL apical domain-like"/>
    <property type="match status" value="1"/>
</dbReference>
<evidence type="ECO:0000256" key="2">
    <source>
        <dbReference type="ARBA" id="ARBA00008020"/>
    </source>
</evidence>
<evidence type="ECO:0000313" key="10">
    <source>
        <dbReference type="EMBL" id="TFY77709.1"/>
    </source>
</evidence>
<evidence type="ECO:0000313" key="11">
    <source>
        <dbReference type="Proteomes" id="UP000298061"/>
    </source>
</evidence>
<keyword evidence="4 8" id="KW-0547">Nucleotide-binding</keyword>
<evidence type="ECO:0000256" key="8">
    <source>
        <dbReference type="RuleBase" id="RU004187"/>
    </source>
</evidence>
<dbReference type="Proteomes" id="UP000298061">
    <property type="component" value="Unassembled WGS sequence"/>
</dbReference>
<dbReference type="InterPro" id="IPR012716">
    <property type="entry name" value="Chap_CCT_beta"/>
</dbReference>
<evidence type="ECO:0000256" key="6">
    <source>
        <dbReference type="ARBA" id="ARBA00023186"/>
    </source>
</evidence>
<name>A0A4Y9ZW19_9AGAM</name>
<dbReference type="Pfam" id="PF00118">
    <property type="entry name" value="Cpn60_TCP1"/>
    <property type="match status" value="1"/>
</dbReference>
<dbReference type="InterPro" id="IPR027413">
    <property type="entry name" value="GROEL-like_equatorial_sf"/>
</dbReference>
<dbReference type="InterPro" id="IPR017998">
    <property type="entry name" value="Chaperone_TCP-1"/>
</dbReference>
<keyword evidence="5 8" id="KW-0067">ATP-binding</keyword>
<dbReference type="Gene3D" id="3.30.260.10">
    <property type="entry name" value="TCP-1-like chaperonin intermediate domain"/>
    <property type="match status" value="1"/>
</dbReference>
<evidence type="ECO:0000256" key="5">
    <source>
        <dbReference type="ARBA" id="ARBA00022840"/>
    </source>
</evidence>
<dbReference type="Gene3D" id="3.40.50.720">
    <property type="entry name" value="NAD(P)-binding Rossmann-like Domain"/>
    <property type="match status" value="1"/>
</dbReference>
<evidence type="ECO:0000256" key="1">
    <source>
        <dbReference type="ARBA" id="ARBA00004496"/>
    </source>
</evidence>
<dbReference type="FunFam" id="3.50.7.10:FF:000002">
    <property type="entry name" value="T-complex protein 1 subunit beta"/>
    <property type="match status" value="1"/>
</dbReference>
<dbReference type="PROSITE" id="PS00751">
    <property type="entry name" value="TCP1_2"/>
    <property type="match status" value="1"/>
</dbReference>
<keyword evidence="11" id="KW-1185">Reference proteome</keyword>
<dbReference type="PANTHER" id="PTHR11353">
    <property type="entry name" value="CHAPERONIN"/>
    <property type="match status" value="1"/>
</dbReference>
<dbReference type="OrthoDB" id="10248520at2759"/>
<dbReference type="GO" id="GO:0005524">
    <property type="term" value="F:ATP binding"/>
    <property type="evidence" value="ECO:0007669"/>
    <property type="project" value="UniProtKB-KW"/>
</dbReference>
<dbReference type="GO" id="GO:0016887">
    <property type="term" value="F:ATP hydrolysis activity"/>
    <property type="evidence" value="ECO:0007669"/>
    <property type="project" value="InterPro"/>
</dbReference>
<proteinExistence type="inferred from homology"/>
<dbReference type="InterPro" id="IPR027409">
    <property type="entry name" value="GroEL-like_apical_dom_sf"/>
</dbReference>
<comment type="subcellular location">
    <subcellularLocation>
        <location evidence="1">Cytoplasm</location>
    </subcellularLocation>
</comment>
<gene>
    <name evidence="10" type="ORF">EWM64_g6303</name>
</gene>
<dbReference type="FunFam" id="3.30.260.10:FF:000025">
    <property type="entry name" value="Chaperonin containing TCP1 subunit 2"/>
    <property type="match status" value="1"/>
</dbReference>
<sequence>MSMNIFNEEATEEKAENARLSSFVGALALGDLVKSTLGPKGMNKILQSMSSGDINVTNDGATILKAIQLDNAAAKILVNISKVQDDEVGDGTTTVCVLAAELLREAERLIGMKIHPQTIVEGYRIASVAALRALENAAVDHASDPETFRQDLLNIARTTLSSKVLSQDKDYFANLAVDAVLRLKGSTDLEHIQIIKKVGGKLTDSYLDEGFILDKSISSNSPKRIENAKILIANTSMDTDKIKVFGARVKVDSTGKLAELERAEREKMKTKVEAIAAHGINVFVNRQLIYNYPESLLSEKGIMVIEHADFEGVERLSLVTGGEIASTFDRPDLVKLGRCELIEEIMIGEDKLIKFSGVAAGEACTVVLRGSTTQMVDEAATLPSNIATAAIGIYGGRLDPPGARGPYQGAGYTAPWTEGGIGKYNYQPIVVIGGSSSVGQYAIQLAKLSEFNPIITIASASNEEYCKRAGATHIIDYHTTPYSALPAAVSQITTKPVELVYAAISSEEAQRAALEVVEGGYVVLTLPPTIGALGEREDGMKVIFVMGSVNVPENYEFGDKMYAALPGLLARGDIKPNRTEVLPGGLAGAPAGVERLANNSVSGVKLVVHPQETP</sequence>
<dbReference type="SUPFAM" id="SSF51735">
    <property type="entry name" value="NAD(P)-binding Rossmann-fold domains"/>
    <property type="match status" value="1"/>
</dbReference>
<dbReference type="PROSITE" id="PS00995">
    <property type="entry name" value="TCP1_3"/>
    <property type="match status" value="1"/>
</dbReference>
<evidence type="ECO:0000259" key="9">
    <source>
        <dbReference type="Pfam" id="PF00107"/>
    </source>
</evidence>
<dbReference type="Gene3D" id="3.50.7.10">
    <property type="entry name" value="GroEL"/>
    <property type="match status" value="1"/>
</dbReference>
<dbReference type="Pfam" id="PF00107">
    <property type="entry name" value="ADH_zinc_N"/>
    <property type="match status" value="1"/>
</dbReference>
<evidence type="ECO:0000256" key="4">
    <source>
        <dbReference type="ARBA" id="ARBA00022741"/>
    </source>
</evidence>
<dbReference type="Gene3D" id="1.10.560.10">
    <property type="entry name" value="GroEL-like equatorial domain"/>
    <property type="match status" value="1"/>
</dbReference>
<evidence type="ECO:0000256" key="7">
    <source>
        <dbReference type="ARBA" id="ARBA00033237"/>
    </source>
</evidence>
<reference evidence="10 11" key="1">
    <citation type="submission" date="2019-02" db="EMBL/GenBank/DDBJ databases">
        <title>Genome sequencing of the rare red list fungi Hericium alpestre (H. flagellum).</title>
        <authorList>
            <person name="Buettner E."/>
            <person name="Kellner H."/>
        </authorList>
    </citation>
    <scope>NUCLEOTIDE SEQUENCE [LARGE SCALE GENOMIC DNA]</scope>
    <source>
        <strain evidence="10 11">DSM 108284</strain>
    </source>
</reference>
<dbReference type="GO" id="GO:0005832">
    <property type="term" value="C:chaperonin-containing T-complex"/>
    <property type="evidence" value="ECO:0007669"/>
    <property type="project" value="InterPro"/>
</dbReference>
<dbReference type="PROSITE" id="PS00750">
    <property type="entry name" value="TCP1_1"/>
    <property type="match status" value="1"/>
</dbReference>
<dbReference type="STRING" id="135208.A0A4Y9ZW19"/>
<dbReference type="InterPro" id="IPR002194">
    <property type="entry name" value="Chaperonin_TCP-1_CS"/>
</dbReference>
<dbReference type="NCBIfam" id="TIGR02341">
    <property type="entry name" value="chap_CCT_beta"/>
    <property type="match status" value="1"/>
</dbReference>
<keyword evidence="6 8" id="KW-0143">Chaperone</keyword>
<dbReference type="InterPro" id="IPR027410">
    <property type="entry name" value="TCP-1-like_intermed_sf"/>
</dbReference>
<feature type="domain" description="Alcohol dehydrogenase-like C-terminal" evidence="9">
    <location>
        <begin position="438"/>
        <end position="518"/>
    </location>
</feature>
<dbReference type="InterPro" id="IPR036291">
    <property type="entry name" value="NAD(P)-bd_dom_sf"/>
</dbReference>
<dbReference type="SUPFAM" id="SSF54849">
    <property type="entry name" value="GroEL-intermediate domain like"/>
    <property type="match status" value="1"/>
</dbReference>
<organism evidence="10 11">
    <name type="scientific">Hericium alpestre</name>
    <dbReference type="NCBI Taxonomy" id="135208"/>
    <lineage>
        <taxon>Eukaryota</taxon>
        <taxon>Fungi</taxon>
        <taxon>Dikarya</taxon>
        <taxon>Basidiomycota</taxon>
        <taxon>Agaricomycotina</taxon>
        <taxon>Agaricomycetes</taxon>
        <taxon>Russulales</taxon>
        <taxon>Hericiaceae</taxon>
        <taxon>Hericium</taxon>
    </lineage>
</organism>